<comment type="pathway">
    <text evidence="4">Cofactor biosynthesis; ubiquinone biosynthesis.</text>
</comment>
<dbReference type="Pfam" id="PF04345">
    <property type="entry name" value="Chor_lyase"/>
    <property type="match status" value="1"/>
</dbReference>
<comment type="caution">
    <text evidence="4">Lacks conserved residue(s) required for the propagation of feature annotation.</text>
</comment>
<dbReference type="Proteomes" id="UP001236500">
    <property type="component" value="Chromosome"/>
</dbReference>
<keyword evidence="1 4" id="KW-0963">Cytoplasm</keyword>
<dbReference type="Gene3D" id="3.40.1410.10">
    <property type="entry name" value="Chorismate lyase-like"/>
    <property type="match status" value="1"/>
</dbReference>
<dbReference type="RefSeq" id="WP_280318287.1">
    <property type="nucleotide sequence ID" value="NZ_CP118605.1"/>
</dbReference>
<dbReference type="InterPro" id="IPR007440">
    <property type="entry name" value="Chorismate--pyruvate_lyase"/>
</dbReference>
<sequence length="195" mass="22143">MYHSPIESPYLAIGDWYPQPLESLHGQTPPEQLLPWLLHPGSLTAALKHLSGGPFRVQILSQGWQNPLLEERRALNLRDRTRALVREVLLYGSDKNPWVYARSVLPERTLAGKSRYLRNLDSRPLGELLFSQPDIRRGPIVLNRLARNPRCALPELNDSESSAWGRRSAFWLGDKPLLVAETFLSGFNPHKPPMA</sequence>
<dbReference type="EC" id="4.1.3.40" evidence="4"/>
<proteinExistence type="inferred from homology"/>
<gene>
    <name evidence="4" type="primary">ubiC</name>
    <name evidence="5" type="ORF">PVT68_11810</name>
</gene>
<dbReference type="EMBL" id="CP118605">
    <property type="protein sequence ID" value="WGL15454.1"/>
    <property type="molecule type" value="Genomic_DNA"/>
</dbReference>
<feature type="binding site" evidence="4">
    <location>
        <position position="125"/>
    </location>
    <ligand>
        <name>substrate</name>
    </ligand>
</feature>
<reference evidence="5 6" key="1">
    <citation type="submission" date="2023-02" db="EMBL/GenBank/DDBJ databases">
        <title>Description and genomic characterization of Microbulbifer bruguierae sp. nov., isolated from the sediment of mangrove plant Bruguiera sexangula.</title>
        <authorList>
            <person name="Long M."/>
        </authorList>
    </citation>
    <scope>NUCLEOTIDE SEQUENCE [LARGE SCALE GENOMIC DNA]</scope>
    <source>
        <strain evidence="5 6">H12</strain>
    </source>
</reference>
<dbReference type="InterPro" id="IPR028978">
    <property type="entry name" value="Chorismate_lyase_/UTRA_dom_sf"/>
</dbReference>
<dbReference type="PANTHER" id="PTHR38683:SF1">
    <property type="entry name" value="CHORISMATE PYRUVATE-LYASE"/>
    <property type="match status" value="1"/>
</dbReference>
<protein>
    <recommendedName>
        <fullName evidence="4">Probable chorismate pyruvate-lyase</fullName>
        <shortName evidence="4">CL</shortName>
        <shortName evidence="4">CPL</shortName>
        <ecNumber evidence="4">4.1.3.40</ecNumber>
    </recommendedName>
</protein>
<evidence type="ECO:0000256" key="2">
    <source>
        <dbReference type="ARBA" id="ARBA00022688"/>
    </source>
</evidence>
<evidence type="ECO:0000313" key="5">
    <source>
        <dbReference type="EMBL" id="WGL15454.1"/>
    </source>
</evidence>
<comment type="similarity">
    <text evidence="4">Belongs to the UbiC family.</text>
</comment>
<dbReference type="SUPFAM" id="SSF64288">
    <property type="entry name" value="Chorismate lyase-like"/>
    <property type="match status" value="1"/>
</dbReference>
<dbReference type="GO" id="GO:0008813">
    <property type="term" value="F:chorismate lyase activity"/>
    <property type="evidence" value="ECO:0007669"/>
    <property type="project" value="UniProtKB-EC"/>
</dbReference>
<keyword evidence="6" id="KW-1185">Reference proteome</keyword>
<comment type="catalytic activity">
    <reaction evidence="4">
        <text>chorismate = 4-hydroxybenzoate + pyruvate</text>
        <dbReference type="Rhea" id="RHEA:16505"/>
        <dbReference type="ChEBI" id="CHEBI:15361"/>
        <dbReference type="ChEBI" id="CHEBI:17879"/>
        <dbReference type="ChEBI" id="CHEBI:29748"/>
        <dbReference type="EC" id="4.1.3.40"/>
    </reaction>
</comment>
<comment type="function">
    <text evidence="4">Removes the pyruvyl group from chorismate, with concomitant aromatization of the ring, to provide 4-hydroxybenzoate (4HB) for the ubiquinone pathway.</text>
</comment>
<feature type="binding site" evidence="4">
    <location>
        <position position="181"/>
    </location>
    <ligand>
        <name>substrate</name>
    </ligand>
</feature>
<keyword evidence="3 4" id="KW-0456">Lyase</keyword>
<evidence type="ECO:0000313" key="6">
    <source>
        <dbReference type="Proteomes" id="UP001236500"/>
    </source>
</evidence>
<evidence type="ECO:0000256" key="4">
    <source>
        <dbReference type="HAMAP-Rule" id="MF_01632"/>
    </source>
</evidence>
<dbReference type="PANTHER" id="PTHR38683">
    <property type="entry name" value="CHORISMATE PYRUVATE-LYASE"/>
    <property type="match status" value="1"/>
</dbReference>
<organism evidence="5 6">
    <name type="scientific">Microbulbifer bruguierae</name>
    <dbReference type="NCBI Taxonomy" id="3029061"/>
    <lineage>
        <taxon>Bacteria</taxon>
        <taxon>Pseudomonadati</taxon>
        <taxon>Pseudomonadota</taxon>
        <taxon>Gammaproteobacteria</taxon>
        <taxon>Cellvibrionales</taxon>
        <taxon>Microbulbiferaceae</taxon>
        <taxon>Microbulbifer</taxon>
    </lineage>
</organism>
<dbReference type="HAMAP" id="MF_01632">
    <property type="entry name" value="UbiC"/>
    <property type="match status" value="1"/>
</dbReference>
<accession>A0ABY8NAL1</accession>
<evidence type="ECO:0000256" key="3">
    <source>
        <dbReference type="ARBA" id="ARBA00023239"/>
    </source>
</evidence>
<feature type="binding site" evidence="4">
    <location>
        <position position="86"/>
    </location>
    <ligand>
        <name>substrate</name>
    </ligand>
</feature>
<comment type="subcellular location">
    <subcellularLocation>
        <location evidence="4">Cytoplasm</location>
    </subcellularLocation>
</comment>
<keyword evidence="4" id="KW-0670">Pyruvate</keyword>
<evidence type="ECO:0000256" key="1">
    <source>
        <dbReference type="ARBA" id="ARBA00022490"/>
    </source>
</evidence>
<name>A0ABY8NAL1_9GAMM</name>
<keyword evidence="2 4" id="KW-0831">Ubiquinone biosynthesis</keyword>